<dbReference type="InterPro" id="IPR003838">
    <property type="entry name" value="ABC3_permease_C"/>
</dbReference>
<dbReference type="AlphaFoldDB" id="A0A8J7KL74"/>
<keyword evidence="5 7" id="KW-0472">Membrane</keyword>
<feature type="transmembrane region" description="Helical" evidence="7">
    <location>
        <begin position="432"/>
        <end position="453"/>
    </location>
</feature>
<reference evidence="10" key="1">
    <citation type="submission" date="2020-11" db="EMBL/GenBank/DDBJ databases">
        <title>Sequencing the genomes of 1000 actinobacteria strains.</title>
        <authorList>
            <person name="Klenk H.-P."/>
        </authorList>
    </citation>
    <scope>NUCLEOTIDE SEQUENCE</scope>
    <source>
        <strain evidence="10">DSM 45356</strain>
    </source>
</reference>
<dbReference type="EMBL" id="JADOUF010000001">
    <property type="protein sequence ID" value="MBG6137616.1"/>
    <property type="molecule type" value="Genomic_DNA"/>
</dbReference>
<name>A0A8J7KL74_9ACTN</name>
<dbReference type="Pfam" id="PF02687">
    <property type="entry name" value="FtsX"/>
    <property type="match status" value="2"/>
</dbReference>
<keyword evidence="11" id="KW-1185">Reference proteome</keyword>
<feature type="transmembrane region" description="Helical" evidence="7">
    <location>
        <begin position="767"/>
        <end position="795"/>
    </location>
</feature>
<dbReference type="InterPro" id="IPR050250">
    <property type="entry name" value="Macrolide_Exporter_MacB"/>
</dbReference>
<feature type="transmembrane region" description="Helical" evidence="7">
    <location>
        <begin position="718"/>
        <end position="746"/>
    </location>
</feature>
<evidence type="ECO:0000256" key="7">
    <source>
        <dbReference type="SAM" id="Phobius"/>
    </source>
</evidence>
<feature type="transmembrane region" description="Helical" evidence="7">
    <location>
        <begin position="262"/>
        <end position="289"/>
    </location>
</feature>
<proteinExistence type="inferred from homology"/>
<evidence type="ECO:0000256" key="2">
    <source>
        <dbReference type="ARBA" id="ARBA00022475"/>
    </source>
</evidence>
<evidence type="ECO:0000259" key="9">
    <source>
        <dbReference type="Pfam" id="PF12704"/>
    </source>
</evidence>
<dbReference type="GO" id="GO:0022857">
    <property type="term" value="F:transmembrane transporter activity"/>
    <property type="evidence" value="ECO:0007669"/>
    <property type="project" value="TreeGrafter"/>
</dbReference>
<feature type="domain" description="MacB-like periplasmic core" evidence="9">
    <location>
        <begin position="17"/>
        <end position="234"/>
    </location>
</feature>
<gene>
    <name evidence="10" type="ORF">IW245_003810</name>
</gene>
<dbReference type="Proteomes" id="UP000622552">
    <property type="component" value="Unassembled WGS sequence"/>
</dbReference>
<evidence type="ECO:0000259" key="8">
    <source>
        <dbReference type="Pfam" id="PF02687"/>
    </source>
</evidence>
<comment type="caution">
    <text evidence="10">The sequence shown here is derived from an EMBL/GenBank/DDBJ whole genome shotgun (WGS) entry which is preliminary data.</text>
</comment>
<dbReference type="Pfam" id="PF12704">
    <property type="entry name" value="MacB_PCD"/>
    <property type="match status" value="2"/>
</dbReference>
<dbReference type="PANTHER" id="PTHR30572">
    <property type="entry name" value="MEMBRANE COMPONENT OF TRANSPORTER-RELATED"/>
    <property type="match status" value="1"/>
</dbReference>
<feature type="transmembrane region" description="Helical" evidence="7">
    <location>
        <begin position="310"/>
        <end position="343"/>
    </location>
</feature>
<comment type="similarity">
    <text evidence="6">Belongs to the ABC-4 integral membrane protein family.</text>
</comment>
<evidence type="ECO:0000256" key="3">
    <source>
        <dbReference type="ARBA" id="ARBA00022692"/>
    </source>
</evidence>
<dbReference type="RefSeq" id="WP_197004464.1">
    <property type="nucleotide sequence ID" value="NZ_JADOUF010000001.1"/>
</dbReference>
<feature type="transmembrane region" description="Helical" evidence="7">
    <location>
        <begin position="815"/>
        <end position="834"/>
    </location>
</feature>
<evidence type="ECO:0000256" key="4">
    <source>
        <dbReference type="ARBA" id="ARBA00022989"/>
    </source>
</evidence>
<keyword evidence="4 7" id="KW-1133">Transmembrane helix</keyword>
<evidence type="ECO:0000256" key="1">
    <source>
        <dbReference type="ARBA" id="ARBA00004651"/>
    </source>
</evidence>
<dbReference type="GO" id="GO:0005886">
    <property type="term" value="C:plasma membrane"/>
    <property type="evidence" value="ECO:0007669"/>
    <property type="project" value="UniProtKB-SubCell"/>
</dbReference>
<feature type="transmembrane region" description="Helical" evidence="7">
    <location>
        <begin position="489"/>
        <end position="510"/>
    </location>
</feature>
<dbReference type="PANTHER" id="PTHR30572:SF4">
    <property type="entry name" value="ABC TRANSPORTER PERMEASE YTRF"/>
    <property type="match status" value="1"/>
</dbReference>
<evidence type="ECO:0000256" key="6">
    <source>
        <dbReference type="ARBA" id="ARBA00038076"/>
    </source>
</evidence>
<feature type="transmembrane region" description="Helical" evidence="7">
    <location>
        <begin position="363"/>
        <end position="383"/>
    </location>
</feature>
<evidence type="ECO:0000256" key="5">
    <source>
        <dbReference type="ARBA" id="ARBA00023136"/>
    </source>
</evidence>
<feature type="domain" description="MacB-like periplasmic core" evidence="9">
    <location>
        <begin position="489"/>
        <end position="691"/>
    </location>
</feature>
<feature type="transmembrane region" description="Helical" evidence="7">
    <location>
        <begin position="404"/>
        <end position="426"/>
    </location>
</feature>
<sequence>MLKATLKSLLSRKLRLVLSALAVVLGVMFVSGSFVLTDTLGKSFDGLFSSAFSAIDVQVAPKAKPADNGQQSVDTVPASVVDQVRSTSGVKKAEGQVFVDGAKVIGKNNKLIPGSVRFGTNWIDGAAIVEMREGVSPKVDDEIVVNKLLADASGYKVGDSVQVLTPFQPKKAYKIVGVFGYTGARDSLLGEQTVAFTTKAAQENMLGKTGVFNSIEVQATSGVKPEKVRDDLRAALGDNYAVKTGKELTKEQTDQVQKGLSFFNYILLGFAAVSLLVGIFLIVNTFSIIVAQRTRELALMRALGASGGQVINSVIIEALVIGLIASILGLAAGVGVGALLILAIGSGFGGISLSTLTVPTSAVIAAFAVGILVTLVAAVVPAVRASRIPPIAAMRDAVNVSKPLTKLTIFGGVVTALGVAGLWWALSGSAKGGAFGLALGGGLLLSFVGVALLTPMIGKPVVSLLALPFSWSMPGKLGRGNSSRNPRRTAITAAALMIGIALITGVSVVLTSLKATITKSLDTGMSAELIVSGEQTGPTPPTFETAALPKIKSIAGVHGVTGVYFDQVTANDKDAIAGVYSDLPTAVDVLKIKTTAGTVGTLAPGEVLTSAKHAKDDNLSIGSTVKLQGVKGDPVSYKVAGIYADNDLLRNFTYLLPTGAVDNFRIPNPVQAYVKLDDGAKVATVKAEVDKVLADSPEVTVTDRSSFVEQQTKGLDSLIVIIQILLSLAIIIAVLGVINTLALSMIERTKELGLLRAVGMGRAQMMGMVTVESVVISVFGALLGIGVGVALGAAIVRALKDQGFSSFALPWGQMIGYLIFAAVIGVIAAVIPAIRAARTDVLKAISYE</sequence>
<evidence type="ECO:0000313" key="11">
    <source>
        <dbReference type="Proteomes" id="UP000622552"/>
    </source>
</evidence>
<keyword evidence="2" id="KW-1003">Cell membrane</keyword>
<keyword evidence="3 7" id="KW-0812">Transmembrane</keyword>
<feature type="domain" description="ABC3 transporter permease C-terminal" evidence="8">
    <location>
        <begin position="270"/>
        <end position="390"/>
    </location>
</feature>
<comment type="subcellular location">
    <subcellularLocation>
        <location evidence="1">Cell membrane</location>
        <topology evidence="1">Multi-pass membrane protein</topology>
    </subcellularLocation>
</comment>
<accession>A0A8J7KL74</accession>
<protein>
    <submittedName>
        <fullName evidence="10">Putative ABC transport system permease protein</fullName>
    </submittedName>
</protein>
<organism evidence="10 11">
    <name type="scientific">Longispora fulva</name>
    <dbReference type="NCBI Taxonomy" id="619741"/>
    <lineage>
        <taxon>Bacteria</taxon>
        <taxon>Bacillati</taxon>
        <taxon>Actinomycetota</taxon>
        <taxon>Actinomycetes</taxon>
        <taxon>Micromonosporales</taxon>
        <taxon>Micromonosporaceae</taxon>
        <taxon>Longispora</taxon>
    </lineage>
</organism>
<evidence type="ECO:0000313" key="10">
    <source>
        <dbReference type="EMBL" id="MBG6137616.1"/>
    </source>
</evidence>
<feature type="domain" description="ABC3 transporter permease C-terminal" evidence="8">
    <location>
        <begin position="725"/>
        <end position="840"/>
    </location>
</feature>
<dbReference type="InterPro" id="IPR025857">
    <property type="entry name" value="MacB_PCD"/>
</dbReference>